<evidence type="ECO:0000313" key="2">
    <source>
        <dbReference type="EMBL" id="CDP98567.1"/>
    </source>
</evidence>
<evidence type="ECO:0000313" key="4">
    <source>
        <dbReference type="Proteomes" id="UP000006672"/>
    </source>
</evidence>
<feature type="signal peptide" evidence="1">
    <location>
        <begin position="1"/>
        <end position="21"/>
    </location>
</feature>
<reference evidence="2" key="2">
    <citation type="submission" date="2012-12" db="EMBL/GenBank/DDBJ databases">
        <authorList>
            <person name="Gao Y.W."/>
            <person name="Fan S.T."/>
            <person name="Sun H.T."/>
            <person name="Wang Z."/>
            <person name="Gao X.L."/>
            <person name="Li Y.G."/>
            <person name="Wang T.C."/>
            <person name="Zhang K."/>
            <person name="Xu W.W."/>
            <person name="Yu Z.J."/>
            <person name="Xia X.Z."/>
        </authorList>
    </citation>
    <scope>NUCLEOTIDE SEQUENCE</scope>
    <source>
        <strain evidence="2">FR3</strain>
    </source>
</reference>
<sequence>MILFNSVWELATLAIVRLSMCKPKEKDVKNESHEEEMAMIHKLQKWNEGEGDIFTSIVQLQ</sequence>
<accession>A0A0K0JKL0</accession>
<gene>
    <name evidence="2 3 5" type="ORF">Bm584</name>
    <name evidence="3" type="ORF">BM_BM584</name>
    <name evidence="2" type="ORF">BM_Bm584</name>
</gene>
<dbReference type="CTD" id="66059958"/>
<name>A0A0K0JKL0_BRUMA</name>
<dbReference type="KEGG" id="bmy:BM_BM584"/>
<protein>
    <submittedName>
        <fullName evidence="2 5">Bm584</fullName>
    </submittedName>
</protein>
<dbReference type="RefSeq" id="XP_042938050.1">
    <property type="nucleotide sequence ID" value="XM_043082116.1"/>
</dbReference>
<keyword evidence="4" id="KW-1185">Reference proteome</keyword>
<evidence type="ECO:0000256" key="1">
    <source>
        <dbReference type="SAM" id="SignalP"/>
    </source>
</evidence>
<reference evidence="5" key="4">
    <citation type="submission" date="2019-12" db="UniProtKB">
        <authorList>
            <consortium name="WormBaseParasite"/>
        </authorList>
    </citation>
    <scope>IDENTIFICATION</scope>
</reference>
<keyword evidence="1" id="KW-0732">Signal</keyword>
<reference evidence="3" key="3">
    <citation type="submission" date="2019-04" db="EMBL/GenBank/DDBJ databases">
        <authorList>
            <person name="Howe K."/>
            <person name="Paulini M."/>
            <person name="Williams G."/>
        </authorList>
    </citation>
    <scope>NUCLEOTIDE SEQUENCE [LARGE SCALE GENOMIC DNA]</scope>
    <source>
        <strain evidence="3">FR3</strain>
    </source>
</reference>
<accession>A0A4E9FPB3</accession>
<evidence type="ECO:0000313" key="3">
    <source>
        <dbReference type="EMBL" id="VIO98868.1"/>
    </source>
</evidence>
<reference evidence="2 4" key="1">
    <citation type="journal article" date="2007" name="Science">
        <title>Draft genome of the filarial nematode parasite Brugia malayi.</title>
        <authorList>
            <person name="Ghedin E."/>
            <person name="Wang S."/>
            <person name="Spiro D."/>
            <person name="Caler E."/>
            <person name="Zhao Q."/>
            <person name="Crabtree J."/>
            <person name="Allen J.E."/>
            <person name="Delcher A.L."/>
            <person name="Guiliano D.B."/>
            <person name="Miranda-Saavedra D."/>
            <person name="Angiuoli S.V."/>
            <person name="Creasy T."/>
            <person name="Amedeo P."/>
            <person name="Haas B."/>
            <person name="El-Sayed N.M."/>
            <person name="Wortman J.R."/>
            <person name="Feldblyum T."/>
            <person name="Tallon L."/>
            <person name="Schatz M."/>
            <person name="Shumway M."/>
            <person name="Koo H."/>
            <person name="Salzberg S.L."/>
            <person name="Schobel S."/>
            <person name="Pertea M."/>
            <person name="Pop M."/>
            <person name="White O."/>
            <person name="Barton G.J."/>
            <person name="Carlow C.K."/>
            <person name="Crawford M.J."/>
            <person name="Daub J."/>
            <person name="Dimmic M.W."/>
            <person name="Estes C.F."/>
            <person name="Foster J.M."/>
            <person name="Ganatra M."/>
            <person name="Gregory W.F."/>
            <person name="Johnson N.M."/>
            <person name="Jin J."/>
            <person name="Komuniecki R."/>
            <person name="Korf I."/>
            <person name="Kumar S."/>
            <person name="Laney S."/>
            <person name="Li B.W."/>
            <person name="Li W."/>
            <person name="Lindblom T.H."/>
            <person name="Lustigman S."/>
            <person name="Ma D."/>
            <person name="Maina C.V."/>
            <person name="Martin D.M."/>
            <person name="McCarter J.P."/>
            <person name="McReynolds L."/>
            <person name="Mitreva M."/>
            <person name="Nutman T.B."/>
            <person name="Parkinson J."/>
            <person name="Peregrin-Alvarez J.M."/>
            <person name="Poole C."/>
            <person name="Ren Q."/>
            <person name="Saunders L."/>
            <person name="Sluder A.E."/>
            <person name="Smith K."/>
            <person name="Stanke M."/>
            <person name="Unnasch T.R."/>
            <person name="Ware J."/>
            <person name="Wei A.D."/>
            <person name="Weil G."/>
            <person name="Williams D.J."/>
            <person name="Zhang Y."/>
            <person name="Williams S.A."/>
            <person name="Fraser-Liggett C."/>
            <person name="Slatko B."/>
            <person name="Blaxter M.L."/>
            <person name="Scott A.L."/>
        </authorList>
    </citation>
    <scope>NUCLEOTIDE SEQUENCE</scope>
    <source>
        <strain evidence="2 4">FR3</strain>
    </source>
</reference>
<dbReference type="WBParaSite" id="Bm584a.1">
    <property type="protein sequence ID" value="Bm584a.1"/>
    <property type="gene ID" value="WBGene00220845"/>
</dbReference>
<dbReference type="EMBL" id="CAAKNF010000195">
    <property type="protein sequence ID" value="VIO98868.1"/>
    <property type="molecule type" value="Genomic_DNA"/>
</dbReference>
<proteinExistence type="predicted"/>
<dbReference type="EMBL" id="LN856998">
    <property type="protein sequence ID" value="CDP98567.1"/>
    <property type="molecule type" value="Genomic_DNA"/>
</dbReference>
<dbReference type="AlphaFoldDB" id="A0A0K0JKL0"/>
<dbReference type="Proteomes" id="UP000006672">
    <property type="component" value="Unassembled WGS sequence"/>
</dbReference>
<feature type="chain" id="PRO_5023862537" evidence="1">
    <location>
        <begin position="22"/>
        <end position="61"/>
    </location>
</feature>
<organism evidence="2">
    <name type="scientific">Brugia malayi</name>
    <name type="common">Filarial nematode worm</name>
    <dbReference type="NCBI Taxonomy" id="6279"/>
    <lineage>
        <taxon>Eukaryota</taxon>
        <taxon>Metazoa</taxon>
        <taxon>Ecdysozoa</taxon>
        <taxon>Nematoda</taxon>
        <taxon>Chromadorea</taxon>
        <taxon>Rhabditida</taxon>
        <taxon>Spirurina</taxon>
        <taxon>Spiruromorpha</taxon>
        <taxon>Filarioidea</taxon>
        <taxon>Onchocercidae</taxon>
        <taxon>Brugia</taxon>
    </lineage>
</organism>
<dbReference type="GeneID" id="66059958"/>
<evidence type="ECO:0000313" key="5">
    <source>
        <dbReference type="WBParaSite" id="Bm584a.1"/>
    </source>
</evidence>